<comment type="caution">
    <text evidence="1">The sequence shown here is derived from an EMBL/GenBank/DDBJ whole genome shotgun (WGS) entry which is preliminary data.</text>
</comment>
<keyword evidence="2" id="KW-1185">Reference proteome</keyword>
<protein>
    <submittedName>
        <fullName evidence="1">Uncharacterized protein</fullName>
    </submittedName>
</protein>
<organism evidence="1 2">
    <name type="scientific">Dreissena polymorpha</name>
    <name type="common">Zebra mussel</name>
    <name type="synonym">Mytilus polymorpha</name>
    <dbReference type="NCBI Taxonomy" id="45954"/>
    <lineage>
        <taxon>Eukaryota</taxon>
        <taxon>Metazoa</taxon>
        <taxon>Spiralia</taxon>
        <taxon>Lophotrochozoa</taxon>
        <taxon>Mollusca</taxon>
        <taxon>Bivalvia</taxon>
        <taxon>Autobranchia</taxon>
        <taxon>Heteroconchia</taxon>
        <taxon>Euheterodonta</taxon>
        <taxon>Imparidentia</taxon>
        <taxon>Neoheterodontei</taxon>
        <taxon>Myida</taxon>
        <taxon>Dreissenoidea</taxon>
        <taxon>Dreissenidae</taxon>
        <taxon>Dreissena</taxon>
    </lineage>
</organism>
<sequence length="69" mass="7986">MVRRCLREAQLLIRKKKKKTKAFSKYSAEQNVLFRSLTSYLVIPKSKGFFLSAQANTTLFCILKTQSIL</sequence>
<dbReference type="EMBL" id="JAIWYP010000009">
    <property type="protein sequence ID" value="KAH3768915.1"/>
    <property type="molecule type" value="Genomic_DNA"/>
</dbReference>
<name>A0A9D4DYR0_DREPO</name>
<dbReference type="Proteomes" id="UP000828390">
    <property type="component" value="Unassembled WGS sequence"/>
</dbReference>
<reference evidence="1" key="1">
    <citation type="journal article" date="2019" name="bioRxiv">
        <title>The Genome of the Zebra Mussel, Dreissena polymorpha: A Resource for Invasive Species Research.</title>
        <authorList>
            <person name="McCartney M.A."/>
            <person name="Auch B."/>
            <person name="Kono T."/>
            <person name="Mallez S."/>
            <person name="Zhang Y."/>
            <person name="Obille A."/>
            <person name="Becker A."/>
            <person name="Abrahante J.E."/>
            <person name="Garbe J."/>
            <person name="Badalamenti J.P."/>
            <person name="Herman A."/>
            <person name="Mangelson H."/>
            <person name="Liachko I."/>
            <person name="Sullivan S."/>
            <person name="Sone E.D."/>
            <person name="Koren S."/>
            <person name="Silverstein K.A.T."/>
            <person name="Beckman K.B."/>
            <person name="Gohl D.M."/>
        </authorList>
    </citation>
    <scope>NUCLEOTIDE SEQUENCE</scope>
    <source>
        <strain evidence="1">Duluth1</strain>
        <tissue evidence="1">Whole animal</tissue>
    </source>
</reference>
<evidence type="ECO:0000313" key="1">
    <source>
        <dbReference type="EMBL" id="KAH3768915.1"/>
    </source>
</evidence>
<reference evidence="1" key="2">
    <citation type="submission" date="2020-11" db="EMBL/GenBank/DDBJ databases">
        <authorList>
            <person name="McCartney M.A."/>
            <person name="Auch B."/>
            <person name="Kono T."/>
            <person name="Mallez S."/>
            <person name="Becker A."/>
            <person name="Gohl D.M."/>
            <person name="Silverstein K.A.T."/>
            <person name="Koren S."/>
            <person name="Bechman K.B."/>
            <person name="Herman A."/>
            <person name="Abrahante J.E."/>
            <person name="Garbe J."/>
        </authorList>
    </citation>
    <scope>NUCLEOTIDE SEQUENCE</scope>
    <source>
        <strain evidence="1">Duluth1</strain>
        <tissue evidence="1">Whole animal</tissue>
    </source>
</reference>
<accession>A0A9D4DYR0</accession>
<proteinExistence type="predicted"/>
<dbReference type="AlphaFoldDB" id="A0A9D4DYR0"/>
<evidence type="ECO:0000313" key="2">
    <source>
        <dbReference type="Proteomes" id="UP000828390"/>
    </source>
</evidence>
<gene>
    <name evidence="1" type="ORF">DPMN_170132</name>
</gene>